<gene>
    <name evidence="1" type="ORF">CYMTET_45278</name>
</gene>
<reference evidence="1 2" key="1">
    <citation type="journal article" date="2015" name="Genome Biol. Evol.">
        <title>Comparative Genomics of a Bacterivorous Green Alga Reveals Evolutionary Causalities and Consequences of Phago-Mixotrophic Mode of Nutrition.</title>
        <authorList>
            <person name="Burns J.A."/>
            <person name="Paasch A."/>
            <person name="Narechania A."/>
            <person name="Kim E."/>
        </authorList>
    </citation>
    <scope>NUCLEOTIDE SEQUENCE [LARGE SCALE GENOMIC DNA]</scope>
    <source>
        <strain evidence="1 2">PLY_AMNH</strain>
    </source>
</reference>
<dbReference type="Proteomes" id="UP001190700">
    <property type="component" value="Unassembled WGS sequence"/>
</dbReference>
<evidence type="ECO:0000313" key="1">
    <source>
        <dbReference type="EMBL" id="KAK3245135.1"/>
    </source>
</evidence>
<organism evidence="1 2">
    <name type="scientific">Cymbomonas tetramitiformis</name>
    <dbReference type="NCBI Taxonomy" id="36881"/>
    <lineage>
        <taxon>Eukaryota</taxon>
        <taxon>Viridiplantae</taxon>
        <taxon>Chlorophyta</taxon>
        <taxon>Pyramimonadophyceae</taxon>
        <taxon>Pyramimonadales</taxon>
        <taxon>Pyramimonadaceae</taxon>
        <taxon>Cymbomonas</taxon>
    </lineage>
</organism>
<accession>A0AAE0C0A0</accession>
<sequence length="66" mass="7790">MFIFYIPDKHSVYLLHLLYRYPFSERAKEFNLGGCRPSWKAARCEARARILSATKNYQEARVPPLV</sequence>
<proteinExistence type="predicted"/>
<dbReference type="AlphaFoldDB" id="A0AAE0C0A0"/>
<keyword evidence="2" id="KW-1185">Reference proteome</keyword>
<dbReference type="EMBL" id="LGRX02030980">
    <property type="protein sequence ID" value="KAK3245135.1"/>
    <property type="molecule type" value="Genomic_DNA"/>
</dbReference>
<comment type="caution">
    <text evidence="1">The sequence shown here is derived from an EMBL/GenBank/DDBJ whole genome shotgun (WGS) entry which is preliminary data.</text>
</comment>
<evidence type="ECO:0000313" key="2">
    <source>
        <dbReference type="Proteomes" id="UP001190700"/>
    </source>
</evidence>
<name>A0AAE0C0A0_9CHLO</name>
<protein>
    <submittedName>
        <fullName evidence="1">Uncharacterized protein</fullName>
    </submittedName>
</protein>